<dbReference type="GO" id="GO:0000976">
    <property type="term" value="F:transcription cis-regulatory region binding"/>
    <property type="evidence" value="ECO:0007669"/>
    <property type="project" value="TreeGrafter"/>
</dbReference>
<evidence type="ECO:0000256" key="4">
    <source>
        <dbReference type="PROSITE-ProRule" id="PRU00335"/>
    </source>
</evidence>
<sequence>MARDKIRPDTTKRPMRERVLDAAEHLLSQGSAAFSMRELADAAGVSFATPFNQFGSKSAIMLALSARRITLMHERLAQADLPDAAAARVLATVDIAASVMLMAPTVNRAVMGAISAPSDAPGDVSSRSSALWAAALGSGNRLAAATRVLALSTLPDQLAVAFRGVLSFWTAGELADPALGRRARAAAAAVMLGFVEHDGREELLVLLQN</sequence>
<keyword evidence="7" id="KW-1185">Reference proteome</keyword>
<keyword evidence="3" id="KW-0804">Transcription</keyword>
<protein>
    <submittedName>
        <fullName evidence="6">Short chain dehydrogenase</fullName>
    </submittedName>
</protein>
<evidence type="ECO:0000313" key="7">
    <source>
        <dbReference type="Proteomes" id="UP000011841"/>
    </source>
</evidence>
<dbReference type="Proteomes" id="UP000011841">
    <property type="component" value="Chromosome"/>
</dbReference>
<dbReference type="STRING" id="1245469.S58_62480"/>
<keyword evidence="2 4" id="KW-0238">DNA-binding</keyword>
<dbReference type="AlphaFoldDB" id="M4ZEE5"/>
<gene>
    <name evidence="6" type="ORF">S58_62480</name>
</gene>
<keyword evidence="1" id="KW-0805">Transcription regulation</keyword>
<dbReference type="GeneID" id="301819946"/>
<evidence type="ECO:0000256" key="2">
    <source>
        <dbReference type="ARBA" id="ARBA00023125"/>
    </source>
</evidence>
<evidence type="ECO:0000256" key="1">
    <source>
        <dbReference type="ARBA" id="ARBA00023015"/>
    </source>
</evidence>
<dbReference type="InterPro" id="IPR001647">
    <property type="entry name" value="HTH_TetR"/>
</dbReference>
<dbReference type="InterPro" id="IPR009057">
    <property type="entry name" value="Homeodomain-like_sf"/>
</dbReference>
<dbReference type="PANTHER" id="PTHR30055">
    <property type="entry name" value="HTH-TYPE TRANSCRIPTIONAL REGULATOR RUTR"/>
    <property type="match status" value="1"/>
</dbReference>
<name>M4ZEE5_9BRAD</name>
<dbReference type="InterPro" id="IPR050109">
    <property type="entry name" value="HTH-type_TetR-like_transc_reg"/>
</dbReference>
<dbReference type="PROSITE" id="PS50977">
    <property type="entry name" value="HTH_TETR_2"/>
    <property type="match status" value="1"/>
</dbReference>
<feature type="DNA-binding region" description="H-T-H motif" evidence="4">
    <location>
        <begin position="35"/>
        <end position="54"/>
    </location>
</feature>
<dbReference type="eggNOG" id="COG1309">
    <property type="taxonomic scope" value="Bacteria"/>
</dbReference>
<feature type="domain" description="HTH tetR-type" evidence="5">
    <location>
        <begin position="13"/>
        <end position="72"/>
    </location>
</feature>
<dbReference type="HOGENOM" id="CLU_1313445_0_0_5"/>
<dbReference type="GO" id="GO:0003700">
    <property type="term" value="F:DNA-binding transcription factor activity"/>
    <property type="evidence" value="ECO:0007669"/>
    <property type="project" value="TreeGrafter"/>
</dbReference>
<dbReference type="SUPFAM" id="SSF46689">
    <property type="entry name" value="Homeodomain-like"/>
    <property type="match status" value="1"/>
</dbReference>
<dbReference type="RefSeq" id="WP_015669305.1">
    <property type="nucleotide sequence ID" value="NC_020453.1"/>
</dbReference>
<organism evidence="6 7">
    <name type="scientific">Bradyrhizobium oligotrophicum S58</name>
    <dbReference type="NCBI Taxonomy" id="1245469"/>
    <lineage>
        <taxon>Bacteria</taxon>
        <taxon>Pseudomonadati</taxon>
        <taxon>Pseudomonadota</taxon>
        <taxon>Alphaproteobacteria</taxon>
        <taxon>Hyphomicrobiales</taxon>
        <taxon>Nitrobacteraceae</taxon>
        <taxon>Bradyrhizobium</taxon>
    </lineage>
</organism>
<dbReference type="Gene3D" id="1.10.357.10">
    <property type="entry name" value="Tetracycline Repressor, domain 2"/>
    <property type="match status" value="1"/>
</dbReference>
<reference evidence="6 7" key="1">
    <citation type="journal article" date="2013" name="Appl. Environ. Microbiol.">
        <title>Genome analysis suggests that the soil oligotrophic bacterium Agromonas oligotrophica (Bradyrhizobium oligotrophicum) is a nitrogen-fixing symbiont of Aeschynomene indica.</title>
        <authorList>
            <person name="Okubo T."/>
            <person name="Fukushima S."/>
            <person name="Itakura M."/>
            <person name="Oshima K."/>
            <person name="Longtonglang A."/>
            <person name="Teaumroong N."/>
            <person name="Mitsui H."/>
            <person name="Hattori M."/>
            <person name="Hattori R."/>
            <person name="Hattori T."/>
            <person name="Minamisawa K."/>
        </authorList>
    </citation>
    <scope>NUCLEOTIDE SEQUENCE [LARGE SCALE GENOMIC DNA]</scope>
    <source>
        <strain evidence="6 7">S58</strain>
    </source>
</reference>
<dbReference type="KEGG" id="aol:S58_62480"/>
<accession>M4ZEE5</accession>
<dbReference type="OrthoDB" id="7185252at2"/>
<evidence type="ECO:0000256" key="3">
    <source>
        <dbReference type="ARBA" id="ARBA00023163"/>
    </source>
</evidence>
<dbReference type="Pfam" id="PF00440">
    <property type="entry name" value="TetR_N"/>
    <property type="match status" value="1"/>
</dbReference>
<dbReference type="PATRIC" id="fig|1245469.3.peg.6379"/>
<proteinExistence type="predicted"/>
<evidence type="ECO:0000259" key="5">
    <source>
        <dbReference type="PROSITE" id="PS50977"/>
    </source>
</evidence>
<evidence type="ECO:0000313" key="6">
    <source>
        <dbReference type="EMBL" id="BAM92222.1"/>
    </source>
</evidence>
<dbReference type="EMBL" id="AP012603">
    <property type="protein sequence ID" value="BAM92222.1"/>
    <property type="molecule type" value="Genomic_DNA"/>
</dbReference>
<dbReference type="PANTHER" id="PTHR30055:SF234">
    <property type="entry name" value="HTH-TYPE TRANSCRIPTIONAL REGULATOR BETI"/>
    <property type="match status" value="1"/>
</dbReference>